<feature type="non-terminal residue" evidence="1">
    <location>
        <position position="1"/>
    </location>
</feature>
<dbReference type="EMBL" id="CAJOBH010016307">
    <property type="protein sequence ID" value="CAF4192719.1"/>
    <property type="molecule type" value="Genomic_DNA"/>
</dbReference>
<dbReference type="Proteomes" id="UP000681967">
    <property type="component" value="Unassembled WGS sequence"/>
</dbReference>
<name>A0A8S2RWC8_9BILA</name>
<organism evidence="1 2">
    <name type="scientific">Rotaria magnacalcarata</name>
    <dbReference type="NCBI Taxonomy" id="392030"/>
    <lineage>
        <taxon>Eukaryota</taxon>
        <taxon>Metazoa</taxon>
        <taxon>Spiralia</taxon>
        <taxon>Gnathifera</taxon>
        <taxon>Rotifera</taxon>
        <taxon>Eurotatoria</taxon>
        <taxon>Bdelloidea</taxon>
        <taxon>Philodinida</taxon>
        <taxon>Philodinidae</taxon>
        <taxon>Rotaria</taxon>
    </lineage>
</organism>
<gene>
    <name evidence="1" type="ORF">BYL167_LOCUS23309</name>
</gene>
<reference evidence="1" key="1">
    <citation type="submission" date="2021-02" db="EMBL/GenBank/DDBJ databases">
        <authorList>
            <person name="Nowell W R."/>
        </authorList>
    </citation>
    <scope>NUCLEOTIDE SEQUENCE</scope>
</reference>
<sequence length="20" mass="2267">LINNRNHENGKSLGALLKKF</sequence>
<protein>
    <submittedName>
        <fullName evidence="1">Uncharacterized protein</fullName>
    </submittedName>
</protein>
<comment type="caution">
    <text evidence="1">The sequence shown here is derived from an EMBL/GenBank/DDBJ whole genome shotgun (WGS) entry which is preliminary data.</text>
</comment>
<evidence type="ECO:0000313" key="2">
    <source>
        <dbReference type="Proteomes" id="UP000681967"/>
    </source>
</evidence>
<accession>A0A8S2RWC8</accession>
<evidence type="ECO:0000313" key="1">
    <source>
        <dbReference type="EMBL" id="CAF4192719.1"/>
    </source>
</evidence>
<proteinExistence type="predicted"/>
<dbReference type="AlphaFoldDB" id="A0A8S2RWC8"/>